<accession>A1BH48</accession>
<dbReference type="Proteomes" id="UP000008701">
    <property type="component" value="Chromosome"/>
</dbReference>
<reference evidence="1 2" key="1">
    <citation type="submission" date="2006-12" db="EMBL/GenBank/DDBJ databases">
        <title>Complete sequence of Chlorobium phaeobacteroides DSM 266.</title>
        <authorList>
            <consortium name="US DOE Joint Genome Institute"/>
            <person name="Copeland A."/>
            <person name="Lucas S."/>
            <person name="Lapidus A."/>
            <person name="Barry K."/>
            <person name="Detter J.C."/>
            <person name="Glavina del Rio T."/>
            <person name="Hammon N."/>
            <person name="Israni S."/>
            <person name="Pitluck S."/>
            <person name="Goltsman E."/>
            <person name="Schmutz J."/>
            <person name="Larimer F."/>
            <person name="Land M."/>
            <person name="Hauser L."/>
            <person name="Mikhailova N."/>
            <person name="Li T."/>
            <person name="Overmann J."/>
            <person name="Bryant D.A."/>
            <person name="Richardson P."/>
        </authorList>
    </citation>
    <scope>NUCLEOTIDE SEQUENCE [LARGE SCALE GENOMIC DNA]</scope>
    <source>
        <strain evidence="1 2">DSM 266</strain>
    </source>
</reference>
<dbReference type="KEGG" id="cph:Cpha266_1707"/>
<dbReference type="EMBL" id="CP000492">
    <property type="protein sequence ID" value="ABL65725.1"/>
    <property type="molecule type" value="Genomic_DNA"/>
</dbReference>
<dbReference type="InterPro" id="IPR036526">
    <property type="entry name" value="C-N_Hydrolase_sf"/>
</dbReference>
<dbReference type="Gene3D" id="3.60.110.10">
    <property type="entry name" value="Carbon-nitrogen hydrolase"/>
    <property type="match status" value="1"/>
</dbReference>
<gene>
    <name evidence="1" type="ordered locus">Cpha266_1707</name>
</gene>
<protein>
    <recommendedName>
        <fullName evidence="3">CN hydrolase domain-containing protein</fullName>
    </recommendedName>
</protein>
<evidence type="ECO:0000313" key="2">
    <source>
        <dbReference type="Proteomes" id="UP000008701"/>
    </source>
</evidence>
<evidence type="ECO:0008006" key="3">
    <source>
        <dbReference type="Google" id="ProtNLM"/>
    </source>
</evidence>
<evidence type="ECO:0000313" key="1">
    <source>
        <dbReference type="EMBL" id="ABL65725.1"/>
    </source>
</evidence>
<name>A1BH48_CHLPD</name>
<dbReference type="RefSeq" id="WP_011745534.1">
    <property type="nucleotide sequence ID" value="NC_008639.1"/>
</dbReference>
<keyword evidence="2" id="KW-1185">Reference proteome</keyword>
<sequence length="298" mass="33934">MSSDLKYEEFLPVGIIQTTLKAEFAWPKKSDAPKMTSSQDAHAWQEICKAMRAFKDRDGGLSPKVVVLPELSLPRTRLDDFEKLVGGLNVIAFVGVDYRLDRVHNRVYNDGMVFIPNNFWESRPSRYCTRVVFGKTHAAPKEKKKLKDLIPSWTYCGDDKVYIFDLEQYGRMGVSICYDFMDLERALMYRGKVHHLFVLAYNRDLGMFRSLADSLSRTVYCNVVVCNTGIYGGSVAVAPYHEAFKRTLYSHDGKELFTTQVVNLPVRGVEEARNGKGETIIHIERPANVFKDPPPGVF</sequence>
<dbReference type="HOGENOM" id="CLU_080670_0_0_10"/>
<proteinExistence type="predicted"/>
<dbReference type="OrthoDB" id="9780724at2"/>
<dbReference type="STRING" id="290317.Cpha266_1707"/>
<organism evidence="1 2">
    <name type="scientific">Chlorobium phaeobacteroides (strain DSM 266 / SMG 266 / 2430)</name>
    <dbReference type="NCBI Taxonomy" id="290317"/>
    <lineage>
        <taxon>Bacteria</taxon>
        <taxon>Pseudomonadati</taxon>
        <taxon>Chlorobiota</taxon>
        <taxon>Chlorobiia</taxon>
        <taxon>Chlorobiales</taxon>
        <taxon>Chlorobiaceae</taxon>
        <taxon>Chlorobium/Pelodictyon group</taxon>
        <taxon>Chlorobium</taxon>
    </lineage>
</organism>
<dbReference type="SUPFAM" id="SSF56317">
    <property type="entry name" value="Carbon-nitrogen hydrolase"/>
    <property type="match status" value="1"/>
</dbReference>
<dbReference type="AlphaFoldDB" id="A1BH48"/>
<dbReference type="eggNOG" id="COG0388">
    <property type="taxonomic scope" value="Bacteria"/>
</dbReference>